<dbReference type="Proteomes" id="UP000229098">
    <property type="component" value="Unassembled WGS sequence"/>
</dbReference>
<protein>
    <submittedName>
        <fullName evidence="1">Uncharacterized protein</fullName>
    </submittedName>
</protein>
<evidence type="ECO:0000313" key="1">
    <source>
        <dbReference type="EMBL" id="PJE64512.1"/>
    </source>
</evidence>
<dbReference type="AlphaFoldDB" id="A0A2M8KXA8"/>
<sequence length="74" mass="8268">MWGNKNTPIWVQTKINAHIFYGRLDAAGNEVGVIWVEVLRISKILSKELKGQPVAGPVSISSALLFRLMFRLMG</sequence>
<reference evidence="2" key="1">
    <citation type="submission" date="2017-09" db="EMBL/GenBank/DDBJ databases">
        <title>Depth-based differentiation of microbial function through sediment-hosted aquifers and enrichment of novel symbionts in the deep terrestrial subsurface.</title>
        <authorList>
            <person name="Probst A.J."/>
            <person name="Ladd B."/>
            <person name="Jarett J.K."/>
            <person name="Geller-Mcgrath D.E."/>
            <person name="Sieber C.M.K."/>
            <person name="Emerson J.B."/>
            <person name="Anantharaman K."/>
            <person name="Thomas B.C."/>
            <person name="Malmstrom R."/>
            <person name="Stieglmeier M."/>
            <person name="Klingl A."/>
            <person name="Woyke T."/>
            <person name="Ryan C.M."/>
            <person name="Banfield J.F."/>
        </authorList>
    </citation>
    <scope>NUCLEOTIDE SEQUENCE [LARGE SCALE GENOMIC DNA]</scope>
</reference>
<proteinExistence type="predicted"/>
<gene>
    <name evidence="1" type="ORF">COU90_01570</name>
</gene>
<organism evidence="1 2">
    <name type="scientific">Candidatus Ryanbacteria bacterium CG10_big_fil_rev_8_21_14_0_10_43_42</name>
    <dbReference type="NCBI Taxonomy" id="1974864"/>
    <lineage>
        <taxon>Bacteria</taxon>
        <taxon>Candidatus Ryaniibacteriota</taxon>
    </lineage>
</organism>
<evidence type="ECO:0000313" key="2">
    <source>
        <dbReference type="Proteomes" id="UP000229098"/>
    </source>
</evidence>
<dbReference type="EMBL" id="PFEF01000005">
    <property type="protein sequence ID" value="PJE64512.1"/>
    <property type="molecule type" value="Genomic_DNA"/>
</dbReference>
<name>A0A2M8KXA8_9BACT</name>
<accession>A0A2M8KXA8</accession>
<comment type="caution">
    <text evidence="1">The sequence shown here is derived from an EMBL/GenBank/DDBJ whole genome shotgun (WGS) entry which is preliminary data.</text>
</comment>